<proteinExistence type="predicted"/>
<protein>
    <recommendedName>
        <fullName evidence="1">M23ase beta-sheet core domain-containing protein</fullName>
    </recommendedName>
</protein>
<organism evidence="2 3">
    <name type="scientific">Candidatus Woykebacteria bacterium RIFCSPHIGHO2_02_FULL_43_16b</name>
    <dbReference type="NCBI Taxonomy" id="1802601"/>
    <lineage>
        <taxon>Bacteria</taxon>
        <taxon>Candidatus Woykeibacteriota</taxon>
    </lineage>
</organism>
<dbReference type="InterPro" id="IPR011055">
    <property type="entry name" value="Dup_hybrid_motif"/>
</dbReference>
<dbReference type="Gene3D" id="2.70.70.10">
    <property type="entry name" value="Glucose Permease (Domain IIA)"/>
    <property type="match status" value="1"/>
</dbReference>
<gene>
    <name evidence="2" type="ORF">A3J50_02740</name>
</gene>
<dbReference type="EMBL" id="MHCX01000010">
    <property type="protein sequence ID" value="OGY29975.1"/>
    <property type="molecule type" value="Genomic_DNA"/>
</dbReference>
<comment type="caution">
    <text evidence="2">The sequence shown here is derived from an EMBL/GenBank/DDBJ whole genome shotgun (WGS) entry which is preliminary data.</text>
</comment>
<sequence>MKRLVKIVGLILLALVLFFAWKFFIRFLPFVPHERITISLPFAQENDDLLFINPMGETDHHKPPRGHPGLDFAWNHPAPLIAVASGKVTKIEEHPPGGFGETEKIYDVEVVNGIYAIRYDEIKPADNIKVGVMIKKGEVIGRGGEYRQQDRLQYSTHWEFDYDSFVTDRLCPLTYFDEDSHSRINAIWDKVGSTYNGQFPEICSGFYKGRDKLREF</sequence>
<dbReference type="Proteomes" id="UP000177821">
    <property type="component" value="Unassembled WGS sequence"/>
</dbReference>
<name>A0A1G1WQF2_9BACT</name>
<accession>A0A1G1WQF2</accession>
<dbReference type="InterPro" id="IPR016047">
    <property type="entry name" value="M23ase_b-sheet_dom"/>
</dbReference>
<dbReference type="AlphaFoldDB" id="A0A1G1WQF2"/>
<evidence type="ECO:0000313" key="2">
    <source>
        <dbReference type="EMBL" id="OGY29975.1"/>
    </source>
</evidence>
<evidence type="ECO:0000313" key="3">
    <source>
        <dbReference type="Proteomes" id="UP000177821"/>
    </source>
</evidence>
<reference evidence="2 3" key="1">
    <citation type="journal article" date="2016" name="Nat. Commun.">
        <title>Thousands of microbial genomes shed light on interconnected biogeochemical processes in an aquifer system.</title>
        <authorList>
            <person name="Anantharaman K."/>
            <person name="Brown C.T."/>
            <person name="Hug L.A."/>
            <person name="Sharon I."/>
            <person name="Castelle C.J."/>
            <person name="Probst A.J."/>
            <person name="Thomas B.C."/>
            <person name="Singh A."/>
            <person name="Wilkins M.J."/>
            <person name="Karaoz U."/>
            <person name="Brodie E.L."/>
            <person name="Williams K.H."/>
            <person name="Hubbard S.S."/>
            <person name="Banfield J.F."/>
        </authorList>
    </citation>
    <scope>NUCLEOTIDE SEQUENCE [LARGE SCALE GENOMIC DNA]</scope>
</reference>
<dbReference type="SUPFAM" id="SSF51261">
    <property type="entry name" value="Duplicated hybrid motif"/>
    <property type="match status" value="1"/>
</dbReference>
<feature type="domain" description="M23ase beta-sheet core" evidence="1">
    <location>
        <begin position="66"/>
        <end position="159"/>
    </location>
</feature>
<dbReference type="Pfam" id="PF01551">
    <property type="entry name" value="Peptidase_M23"/>
    <property type="match status" value="1"/>
</dbReference>
<evidence type="ECO:0000259" key="1">
    <source>
        <dbReference type="Pfam" id="PF01551"/>
    </source>
</evidence>